<dbReference type="InterPro" id="IPR050516">
    <property type="entry name" value="Olfactory_GPCR"/>
</dbReference>
<feature type="transmembrane region" description="Helical" evidence="11">
    <location>
        <begin position="254"/>
        <end position="272"/>
    </location>
</feature>
<organism evidence="13 14">
    <name type="scientific">Pelusios castaneus</name>
    <name type="common">West African mud turtle</name>
    <dbReference type="NCBI Taxonomy" id="367368"/>
    <lineage>
        <taxon>Eukaryota</taxon>
        <taxon>Metazoa</taxon>
        <taxon>Chordata</taxon>
        <taxon>Craniata</taxon>
        <taxon>Vertebrata</taxon>
        <taxon>Euteleostomi</taxon>
        <taxon>Archelosauria</taxon>
        <taxon>Testudinata</taxon>
        <taxon>Testudines</taxon>
        <taxon>Pleurodira</taxon>
        <taxon>Pelomedusidae</taxon>
        <taxon>Pelusios</taxon>
    </lineage>
</organism>
<feature type="domain" description="G-protein coupled receptors family 1 profile" evidence="12">
    <location>
        <begin position="51"/>
        <end position="300"/>
    </location>
</feature>
<evidence type="ECO:0000256" key="11">
    <source>
        <dbReference type="SAM" id="Phobius"/>
    </source>
</evidence>
<evidence type="ECO:0000313" key="13">
    <source>
        <dbReference type="Ensembl" id="ENSPCEP00000004869.1"/>
    </source>
</evidence>
<evidence type="ECO:0000256" key="6">
    <source>
        <dbReference type="ARBA" id="ARBA00022989"/>
    </source>
</evidence>
<comment type="subcellular location">
    <subcellularLocation>
        <location evidence="1">Cell membrane</location>
        <topology evidence="1">Multi-pass membrane protein</topology>
    </subcellularLocation>
</comment>
<evidence type="ECO:0000256" key="10">
    <source>
        <dbReference type="ARBA" id="ARBA00023224"/>
    </source>
</evidence>
<feature type="transmembrane region" description="Helical" evidence="11">
    <location>
        <begin position="209"/>
        <end position="233"/>
    </location>
</feature>
<evidence type="ECO:0000256" key="8">
    <source>
        <dbReference type="ARBA" id="ARBA00023136"/>
    </source>
</evidence>
<name>A0A8C8RFD4_9SAUR</name>
<dbReference type="AlphaFoldDB" id="A0A8C8RFD4"/>
<feature type="transmembrane region" description="Helical" evidence="11">
    <location>
        <begin position="153"/>
        <end position="174"/>
    </location>
</feature>
<feature type="transmembrane region" description="Helical" evidence="11">
    <location>
        <begin position="71"/>
        <end position="93"/>
    </location>
</feature>
<dbReference type="GO" id="GO:0004930">
    <property type="term" value="F:G protein-coupled receptor activity"/>
    <property type="evidence" value="ECO:0007669"/>
    <property type="project" value="UniProtKB-KW"/>
</dbReference>
<keyword evidence="4 11" id="KW-0812">Transmembrane</keyword>
<dbReference type="PANTHER" id="PTHR26452">
    <property type="entry name" value="OLFACTORY RECEPTOR"/>
    <property type="match status" value="1"/>
</dbReference>
<evidence type="ECO:0000256" key="3">
    <source>
        <dbReference type="ARBA" id="ARBA00022606"/>
    </source>
</evidence>
<keyword evidence="6 11" id="KW-1133">Transmembrane helix</keyword>
<dbReference type="InterPro" id="IPR000276">
    <property type="entry name" value="GPCR_Rhodpsn"/>
</dbReference>
<dbReference type="InterPro" id="IPR017452">
    <property type="entry name" value="GPCR_Rhodpsn_7TM"/>
</dbReference>
<reference evidence="13" key="2">
    <citation type="submission" date="2025-09" db="UniProtKB">
        <authorList>
            <consortium name="Ensembl"/>
        </authorList>
    </citation>
    <scope>IDENTIFICATION</scope>
</reference>
<keyword evidence="8 11" id="KW-0472">Membrane</keyword>
<dbReference type="InterPro" id="IPR000725">
    <property type="entry name" value="Olfact_rcpt"/>
</dbReference>
<keyword evidence="9" id="KW-0675">Receptor</keyword>
<evidence type="ECO:0000259" key="12">
    <source>
        <dbReference type="PROSITE" id="PS50262"/>
    </source>
</evidence>
<keyword evidence="3" id="KW-0716">Sensory transduction</keyword>
<evidence type="ECO:0000256" key="7">
    <source>
        <dbReference type="ARBA" id="ARBA00023040"/>
    </source>
</evidence>
<evidence type="ECO:0000256" key="4">
    <source>
        <dbReference type="ARBA" id="ARBA00022692"/>
    </source>
</evidence>
<feature type="transmembrane region" description="Helical" evidence="11">
    <location>
        <begin position="284"/>
        <end position="302"/>
    </location>
</feature>
<keyword evidence="5" id="KW-0552">Olfaction</keyword>
<accession>A0A8C8RFD4</accession>
<evidence type="ECO:0000256" key="1">
    <source>
        <dbReference type="ARBA" id="ARBA00004651"/>
    </source>
</evidence>
<keyword evidence="10" id="KW-0807">Transducer</keyword>
<evidence type="ECO:0000256" key="2">
    <source>
        <dbReference type="ARBA" id="ARBA00022475"/>
    </source>
</evidence>
<dbReference type="Ensembl" id="ENSPCET00000005039.1">
    <property type="protein sequence ID" value="ENSPCEP00000004869.1"/>
    <property type="gene ID" value="ENSPCEG00000003940.1"/>
</dbReference>
<evidence type="ECO:0000313" key="14">
    <source>
        <dbReference type="Proteomes" id="UP000694393"/>
    </source>
</evidence>
<dbReference type="Gene3D" id="1.20.1070.10">
    <property type="entry name" value="Rhodopsin 7-helix transmembrane proteins"/>
    <property type="match status" value="1"/>
</dbReference>
<dbReference type="PRINTS" id="PR00237">
    <property type="entry name" value="GPCRRHODOPSN"/>
</dbReference>
<keyword evidence="14" id="KW-1185">Reference proteome</keyword>
<sequence>MTNVTMMLTHMEPGNQTLVMVFILRGLPHTMELPSLFFLLFLLIYLLTLLGNILVLLTVLSDTRLHALPMYFFLGHLSFLDVCLSSVTVPKILAGFVGPGSRAISFSGCVVQLYAFHFLASAECFLYTVMAYDRFLAICHPLRYSVVMSRRASMGLAAGTWLTGSLHAMIHAILTFRLPYCGHNQVEYFFCDIPAMLKLACADTATNRALILANIGAVAAGCFLLICVSYTYIVSTILKIHTAQGRHHAFSTCSAHLTMVLLYYAPPIFIYLHPSSSHVSNGVVATFYTVVTPLLNPFIYTLRNKEMKNALRKLACGQTHSLHA</sequence>
<dbReference type="Pfam" id="PF13853">
    <property type="entry name" value="7tm_4"/>
    <property type="match status" value="1"/>
</dbReference>
<proteinExistence type="predicted"/>
<dbReference type="Proteomes" id="UP000694393">
    <property type="component" value="Unplaced"/>
</dbReference>
<dbReference type="GO" id="GO:0005886">
    <property type="term" value="C:plasma membrane"/>
    <property type="evidence" value="ECO:0007669"/>
    <property type="project" value="UniProtKB-SubCell"/>
</dbReference>
<keyword evidence="2" id="KW-1003">Cell membrane</keyword>
<dbReference type="FunFam" id="1.20.1070.10:FF:000001">
    <property type="entry name" value="Olfactory receptor"/>
    <property type="match status" value="1"/>
</dbReference>
<protein>
    <recommendedName>
        <fullName evidence="12">G-protein coupled receptors family 1 profile domain-containing protein</fullName>
    </recommendedName>
</protein>
<dbReference type="GO" id="GO:0004984">
    <property type="term" value="F:olfactory receptor activity"/>
    <property type="evidence" value="ECO:0007669"/>
    <property type="project" value="InterPro"/>
</dbReference>
<feature type="transmembrane region" description="Helical" evidence="11">
    <location>
        <begin position="113"/>
        <end position="132"/>
    </location>
</feature>
<dbReference type="PRINTS" id="PR00245">
    <property type="entry name" value="OLFACTORYR"/>
</dbReference>
<feature type="transmembrane region" description="Helical" evidence="11">
    <location>
        <begin position="36"/>
        <end position="59"/>
    </location>
</feature>
<keyword evidence="7" id="KW-0297">G-protein coupled receptor</keyword>
<dbReference type="PROSITE" id="PS50262">
    <property type="entry name" value="G_PROTEIN_RECEP_F1_2"/>
    <property type="match status" value="1"/>
</dbReference>
<evidence type="ECO:0000256" key="9">
    <source>
        <dbReference type="ARBA" id="ARBA00023170"/>
    </source>
</evidence>
<dbReference type="SUPFAM" id="SSF81321">
    <property type="entry name" value="Family A G protein-coupled receptor-like"/>
    <property type="match status" value="1"/>
</dbReference>
<evidence type="ECO:0000256" key="5">
    <source>
        <dbReference type="ARBA" id="ARBA00022725"/>
    </source>
</evidence>
<reference evidence="13" key="1">
    <citation type="submission" date="2025-08" db="UniProtKB">
        <authorList>
            <consortium name="Ensembl"/>
        </authorList>
    </citation>
    <scope>IDENTIFICATION</scope>
</reference>